<dbReference type="AlphaFoldDB" id="A0A422NZQ4"/>
<gene>
    <name evidence="3" type="ORF">Tco025E_06792</name>
</gene>
<dbReference type="Proteomes" id="UP000284403">
    <property type="component" value="Unassembled WGS sequence"/>
</dbReference>
<proteinExistence type="predicted"/>
<dbReference type="GO" id="GO:0005737">
    <property type="term" value="C:cytoplasm"/>
    <property type="evidence" value="ECO:0007669"/>
    <property type="project" value="InterPro"/>
</dbReference>
<feature type="compositionally biased region" description="Acidic residues" evidence="1">
    <location>
        <begin position="127"/>
        <end position="137"/>
    </location>
</feature>
<reference evidence="3 4" key="1">
    <citation type="journal article" date="2018" name="BMC Genomics">
        <title>Genomic comparison of Trypanosoma conorhini and Trypanosoma rangeli to Trypanosoma cruzi strains of high and low virulence.</title>
        <authorList>
            <person name="Bradwell K.R."/>
            <person name="Koparde V.N."/>
            <person name="Matveyev A.V."/>
            <person name="Serrano M.G."/>
            <person name="Alves J.M."/>
            <person name="Parikh H."/>
            <person name="Huang B."/>
            <person name="Lee V."/>
            <person name="Espinosa-Alvarez O."/>
            <person name="Ortiz P.A."/>
            <person name="Costa-Martins A.G."/>
            <person name="Teixeira M.M."/>
            <person name="Buck G.A."/>
        </authorList>
    </citation>
    <scope>NUCLEOTIDE SEQUENCE [LARGE SCALE GENOMIC DNA]</scope>
    <source>
        <strain evidence="3 4">025E</strain>
    </source>
</reference>
<feature type="region of interest" description="Disordered" evidence="1">
    <location>
        <begin position="125"/>
        <end position="177"/>
    </location>
</feature>
<dbReference type="EMBL" id="MKKU01000470">
    <property type="protein sequence ID" value="RNF10992.1"/>
    <property type="molecule type" value="Genomic_DNA"/>
</dbReference>
<dbReference type="OrthoDB" id="366284at2759"/>
<keyword evidence="4" id="KW-1185">Reference proteome</keyword>
<name>A0A422NZQ4_9TRYP</name>
<dbReference type="PANTHER" id="PTHR46421">
    <property type="entry name" value="PROGRAMMED CELL DEATH PROTEIN 2-LIKE"/>
    <property type="match status" value="1"/>
</dbReference>
<dbReference type="PANTHER" id="PTHR46421:SF1">
    <property type="entry name" value="PROGRAMMED CELL DEATH PROTEIN 2-LIKE"/>
    <property type="match status" value="1"/>
</dbReference>
<dbReference type="InterPro" id="IPR007320">
    <property type="entry name" value="PDCD2_C"/>
</dbReference>
<feature type="domain" description="Programmed cell death protein 2 C-terminal" evidence="2">
    <location>
        <begin position="240"/>
        <end position="335"/>
    </location>
</feature>
<dbReference type="Pfam" id="PF04194">
    <property type="entry name" value="PDCD2_C"/>
    <property type="match status" value="1"/>
</dbReference>
<evidence type="ECO:0000259" key="2">
    <source>
        <dbReference type="Pfam" id="PF04194"/>
    </source>
</evidence>
<protein>
    <submittedName>
        <fullName evidence="3">Pre-rRNA-processing protein TSR4</fullName>
    </submittedName>
</protein>
<evidence type="ECO:0000256" key="1">
    <source>
        <dbReference type="SAM" id="MobiDB-lite"/>
    </source>
</evidence>
<dbReference type="InterPro" id="IPR052815">
    <property type="entry name" value="PDCD2-like_regulator"/>
</dbReference>
<dbReference type="GeneID" id="40320403"/>
<evidence type="ECO:0000313" key="3">
    <source>
        <dbReference type="EMBL" id="RNF10992.1"/>
    </source>
</evidence>
<sequence>MTGRDVVWLGAPVESAGEDLWSAYTSRVGGAATLFREATDNAVFHCPKCGDMHAVSLLAQIYAPLGVYDRVLYVLTCSACSTEQSSFCFALRSQNFNPAYATASRPTEQPGCMEDGVLFKEDANWGDGEEEEEEEEDATAKSNRSRARSGTAALATGAPVEDTHSTEASAALAPSGSRPPIKGAGFPCFALDVFEEPPKLRSNSPAFRNQLQDAQKKYGDNVVETAVVEEDDEPLQEKRLRKYVERIGRAPSQCVRWAPGKEPLQSSVVAATAPPCPYCGKERRYELQLTSPIIYFLTHKKGSRKQSLHFGNVLVFTCSGNCNTEAYSSEYCVVEEEI</sequence>
<organism evidence="3 4">
    <name type="scientific">Trypanosoma conorhini</name>
    <dbReference type="NCBI Taxonomy" id="83891"/>
    <lineage>
        <taxon>Eukaryota</taxon>
        <taxon>Discoba</taxon>
        <taxon>Euglenozoa</taxon>
        <taxon>Kinetoplastea</taxon>
        <taxon>Metakinetoplastina</taxon>
        <taxon>Trypanosomatida</taxon>
        <taxon>Trypanosomatidae</taxon>
        <taxon>Trypanosoma</taxon>
    </lineage>
</organism>
<evidence type="ECO:0000313" key="4">
    <source>
        <dbReference type="Proteomes" id="UP000284403"/>
    </source>
</evidence>
<dbReference type="RefSeq" id="XP_029226309.1">
    <property type="nucleotide sequence ID" value="XM_029373664.1"/>
</dbReference>
<comment type="caution">
    <text evidence="3">The sequence shown here is derived from an EMBL/GenBank/DDBJ whole genome shotgun (WGS) entry which is preliminary data.</text>
</comment>
<accession>A0A422NZQ4</accession>